<dbReference type="InParanoid" id="K3X0A9"/>
<sequence length="109" mass="12462">MRNGTVQGIEVDDVHHQRELHAASMMRELLKSFSARTAILATFGPDKAWSIAFRAGFFHHMDLPLLLKISFDLNSMSDLSCRRRLRFGHRGIKELVVRTNVSDVIIVEE</sequence>
<dbReference type="eggNOG" id="ENOG502RWTA">
    <property type="taxonomic scope" value="Eukaryota"/>
</dbReference>
<protein>
    <submittedName>
        <fullName evidence="1">Uncharacterized protein</fullName>
    </submittedName>
</protein>
<dbReference type="HOGENOM" id="CLU_140050_0_0_1"/>
<name>K3X0A9_GLOUD</name>
<dbReference type="VEuPathDB" id="FungiDB:PYU1_G010635"/>
<dbReference type="EnsemblProtists" id="PYU1_T010658">
    <property type="protein sequence ID" value="PYU1_T010658"/>
    <property type="gene ID" value="PYU1_G010635"/>
</dbReference>
<dbReference type="STRING" id="431595.K3X0A9"/>
<evidence type="ECO:0000313" key="1">
    <source>
        <dbReference type="EnsemblProtists" id="PYU1_T010658"/>
    </source>
</evidence>
<keyword evidence="2" id="KW-1185">Reference proteome</keyword>
<dbReference type="Proteomes" id="UP000019132">
    <property type="component" value="Unassembled WGS sequence"/>
</dbReference>
<reference evidence="2" key="2">
    <citation type="submission" date="2010-04" db="EMBL/GenBank/DDBJ databases">
        <authorList>
            <person name="Buell R."/>
            <person name="Hamilton J."/>
            <person name="Hostetler J."/>
        </authorList>
    </citation>
    <scope>NUCLEOTIDE SEQUENCE [LARGE SCALE GENOMIC DNA]</scope>
    <source>
        <strain evidence="2">DAOM:BR144</strain>
    </source>
</reference>
<accession>K3X0A9</accession>
<evidence type="ECO:0000313" key="2">
    <source>
        <dbReference type="Proteomes" id="UP000019132"/>
    </source>
</evidence>
<reference evidence="1" key="3">
    <citation type="submission" date="2015-02" db="UniProtKB">
        <authorList>
            <consortium name="EnsemblProtists"/>
        </authorList>
    </citation>
    <scope>IDENTIFICATION</scope>
    <source>
        <strain evidence="1">DAOM BR144</strain>
    </source>
</reference>
<proteinExistence type="predicted"/>
<dbReference type="EMBL" id="GL376596">
    <property type="status" value="NOT_ANNOTATED_CDS"/>
    <property type="molecule type" value="Genomic_DNA"/>
</dbReference>
<organism evidence="1 2">
    <name type="scientific">Globisporangium ultimum (strain ATCC 200006 / CBS 805.95 / DAOM BR144)</name>
    <name type="common">Pythium ultimum</name>
    <dbReference type="NCBI Taxonomy" id="431595"/>
    <lineage>
        <taxon>Eukaryota</taxon>
        <taxon>Sar</taxon>
        <taxon>Stramenopiles</taxon>
        <taxon>Oomycota</taxon>
        <taxon>Peronosporomycetes</taxon>
        <taxon>Pythiales</taxon>
        <taxon>Pythiaceae</taxon>
        <taxon>Globisporangium</taxon>
    </lineage>
</organism>
<dbReference type="AlphaFoldDB" id="K3X0A9"/>
<reference evidence="2" key="1">
    <citation type="journal article" date="2010" name="Genome Biol.">
        <title>Genome sequence of the necrotrophic plant pathogen Pythium ultimum reveals original pathogenicity mechanisms and effector repertoire.</title>
        <authorList>
            <person name="Levesque C.A."/>
            <person name="Brouwer H."/>
            <person name="Cano L."/>
            <person name="Hamilton J.P."/>
            <person name="Holt C."/>
            <person name="Huitema E."/>
            <person name="Raffaele S."/>
            <person name="Robideau G.P."/>
            <person name="Thines M."/>
            <person name="Win J."/>
            <person name="Zerillo M.M."/>
            <person name="Beakes G.W."/>
            <person name="Boore J.L."/>
            <person name="Busam D."/>
            <person name="Dumas B."/>
            <person name="Ferriera S."/>
            <person name="Fuerstenberg S.I."/>
            <person name="Gachon C.M."/>
            <person name="Gaulin E."/>
            <person name="Govers F."/>
            <person name="Grenville-Briggs L."/>
            <person name="Horner N."/>
            <person name="Hostetler J."/>
            <person name="Jiang R.H."/>
            <person name="Johnson J."/>
            <person name="Krajaejun T."/>
            <person name="Lin H."/>
            <person name="Meijer H.J."/>
            <person name="Moore B."/>
            <person name="Morris P."/>
            <person name="Phuntmart V."/>
            <person name="Puiu D."/>
            <person name="Shetty J."/>
            <person name="Stajich J.E."/>
            <person name="Tripathy S."/>
            <person name="Wawra S."/>
            <person name="van West P."/>
            <person name="Whitty B.R."/>
            <person name="Coutinho P.M."/>
            <person name="Henrissat B."/>
            <person name="Martin F."/>
            <person name="Thomas P.D."/>
            <person name="Tyler B.M."/>
            <person name="De Vries R.P."/>
            <person name="Kamoun S."/>
            <person name="Yandell M."/>
            <person name="Tisserat N."/>
            <person name="Buell C.R."/>
        </authorList>
    </citation>
    <scope>NUCLEOTIDE SEQUENCE</scope>
    <source>
        <strain evidence="2">DAOM:BR144</strain>
    </source>
</reference>